<dbReference type="InterPro" id="IPR036693">
    <property type="entry name" value="TF_LuxR_autoind-bd_dom_sf"/>
</dbReference>
<dbReference type="InterPro" id="IPR000792">
    <property type="entry name" value="Tscrpt_reg_LuxR_C"/>
</dbReference>
<evidence type="ECO:0000313" key="8">
    <source>
        <dbReference type="Proteomes" id="UP000298545"/>
    </source>
</evidence>
<evidence type="ECO:0000256" key="1">
    <source>
        <dbReference type="ARBA" id="ARBA00023015"/>
    </source>
</evidence>
<evidence type="ECO:0000313" key="5">
    <source>
        <dbReference type="EMBL" id="QCI96751.1"/>
    </source>
</evidence>
<organism evidence="5 8">
    <name type="scientific">Agrobacterium larrymoorei</name>
    <dbReference type="NCBI Taxonomy" id="160699"/>
    <lineage>
        <taxon>Bacteria</taxon>
        <taxon>Pseudomonadati</taxon>
        <taxon>Pseudomonadota</taxon>
        <taxon>Alphaproteobacteria</taxon>
        <taxon>Hyphomicrobiales</taxon>
        <taxon>Rhizobiaceae</taxon>
        <taxon>Rhizobium/Agrobacterium group</taxon>
        <taxon>Agrobacterium</taxon>
    </lineage>
</organism>
<dbReference type="Pfam" id="PF03472">
    <property type="entry name" value="Autoind_bind"/>
    <property type="match status" value="1"/>
</dbReference>
<dbReference type="RefSeq" id="WP_027673594.1">
    <property type="nucleotide sequence ID" value="NZ_CP039691.1"/>
</dbReference>
<name>A0A4D7DL00_9HYPH</name>
<feature type="domain" description="HTH luxR-type" evidence="4">
    <location>
        <begin position="177"/>
        <end position="242"/>
    </location>
</feature>
<proteinExistence type="predicted"/>
<dbReference type="Proteomes" id="UP000298545">
    <property type="component" value="Chromosome circular"/>
</dbReference>
<evidence type="ECO:0000313" key="7">
    <source>
        <dbReference type="EMBL" id="WHA41392.1"/>
    </source>
</evidence>
<keyword evidence="3" id="KW-0804">Transcription</keyword>
<dbReference type="GO" id="GO:0006355">
    <property type="term" value="P:regulation of DNA-templated transcription"/>
    <property type="evidence" value="ECO:0007669"/>
    <property type="project" value="InterPro"/>
</dbReference>
<dbReference type="PRINTS" id="PR00038">
    <property type="entry name" value="HTHLUXR"/>
</dbReference>
<reference evidence="7" key="3">
    <citation type="submission" date="2023-05" db="EMBL/GenBank/DDBJ databases">
        <title>Complete genome sequence of Agrobacterium larrymoorei CFBP5477.</title>
        <authorList>
            <person name="Yen H.-C."/>
            <person name="Chou L."/>
            <person name="Lin Y.-C."/>
            <person name="Lai E.-M."/>
            <person name="Kuo C.-H."/>
        </authorList>
    </citation>
    <scope>NUCLEOTIDE SEQUENCE</scope>
    <source>
        <strain evidence="7">CFBP5477</strain>
    </source>
</reference>
<gene>
    <name evidence="5" type="ORF">CFBP5473_01760</name>
    <name evidence="7" type="ORF">CFBP5477_001770</name>
    <name evidence="6" type="ORF">J5285_03620</name>
</gene>
<dbReference type="EMBL" id="CP039691">
    <property type="protein sequence ID" value="QCI96751.1"/>
    <property type="molecule type" value="Genomic_DNA"/>
</dbReference>
<dbReference type="PANTHER" id="PTHR44688:SF16">
    <property type="entry name" value="DNA-BINDING TRANSCRIPTIONAL ACTIVATOR DEVR_DOSR"/>
    <property type="match status" value="1"/>
</dbReference>
<dbReference type="InterPro" id="IPR016032">
    <property type="entry name" value="Sig_transdc_resp-reg_C-effctor"/>
</dbReference>
<dbReference type="CDD" id="cd06170">
    <property type="entry name" value="LuxR_C_like"/>
    <property type="match status" value="1"/>
</dbReference>
<dbReference type="OrthoDB" id="3170288at2"/>
<evidence type="ECO:0000256" key="3">
    <source>
        <dbReference type="ARBA" id="ARBA00023163"/>
    </source>
</evidence>
<dbReference type="Gene3D" id="3.30.450.80">
    <property type="entry name" value="Transcription factor LuxR-like, autoinducer-binding domain"/>
    <property type="match status" value="1"/>
</dbReference>
<dbReference type="PANTHER" id="PTHR44688">
    <property type="entry name" value="DNA-BINDING TRANSCRIPTIONAL ACTIVATOR DEVR_DOSR"/>
    <property type="match status" value="1"/>
</dbReference>
<keyword evidence="9" id="KW-1185">Reference proteome</keyword>
<dbReference type="SUPFAM" id="SSF46894">
    <property type="entry name" value="C-terminal effector domain of the bipartite response regulators"/>
    <property type="match status" value="1"/>
</dbReference>
<reference evidence="5 8" key="1">
    <citation type="submission" date="2019-04" db="EMBL/GenBank/DDBJ databases">
        <title>Complete genome sequence of Agrobacterium larrymoorei CFBP5473.</title>
        <authorList>
            <person name="Haryono M."/>
            <person name="Chou L."/>
            <person name="Lin Y.-C."/>
            <person name="Lai E.-M."/>
            <person name="Kuo C.-H."/>
        </authorList>
    </citation>
    <scope>NUCLEOTIDE SEQUENCE [LARGE SCALE GENOMIC DNA]</scope>
    <source>
        <strain evidence="5 8">CFBP5473</strain>
    </source>
</reference>
<dbReference type="KEGG" id="alf:CFBP5473_01760"/>
<dbReference type="Pfam" id="PF00196">
    <property type="entry name" value="GerE"/>
    <property type="match status" value="1"/>
</dbReference>
<sequence>MQNVLEFLSTSDEATSRDRFLVSFQNLTSHYGFEYYRVARRSVDDLTMTGSILAERLPEGWSAVYHAKKYGNVDPVKKTLGLLQKPFRWRDVVNLLPQATHRKRASKMFQDAARYGLREGYAFPIHGRSGLLGGVFIGGQGCYFNTSELSILDAAMRAAFWRLVDFSGHSDELLTVPDLSVAQLTRRELDVLALLAQGNTSPEIGKALSISSHTVDWYINGIQRKFDAKNRQHVIALAFRSGLIA</sequence>
<dbReference type="AlphaFoldDB" id="A0A4D7DL00"/>
<accession>A0A4D7DL00</accession>
<dbReference type="Proteomes" id="UP000298664">
    <property type="component" value="Chromosome Circular"/>
</dbReference>
<dbReference type="STRING" id="1367849.GCA_000518585_00708"/>
<dbReference type="SMART" id="SM00421">
    <property type="entry name" value="HTH_LUXR"/>
    <property type="match status" value="1"/>
</dbReference>
<keyword evidence="1" id="KW-0805">Transcription regulation</keyword>
<dbReference type="SUPFAM" id="SSF75516">
    <property type="entry name" value="Pheromone-binding domain of LuxR-like quorum-sensing transcription factors"/>
    <property type="match status" value="1"/>
</dbReference>
<reference evidence="6 9" key="2">
    <citation type="submission" date="2021-03" db="EMBL/GenBank/DDBJ databases">
        <title>Rapid diversification of plasmids in a genus of pathogenic and nitrogen fixing bacteria.</title>
        <authorList>
            <person name="Weisberg A.J."/>
            <person name="Miller M."/>
            <person name="Ream W."/>
            <person name="Grunwald N.J."/>
            <person name="Chang J.H."/>
        </authorList>
    </citation>
    <scope>NUCLEOTIDE SEQUENCE [LARGE SCALE GENOMIC DNA]</scope>
    <source>
        <strain evidence="6 9">AF3.44</strain>
    </source>
</reference>
<evidence type="ECO:0000313" key="9">
    <source>
        <dbReference type="Proteomes" id="UP000826513"/>
    </source>
</evidence>
<dbReference type="InterPro" id="IPR036388">
    <property type="entry name" value="WH-like_DNA-bd_sf"/>
</dbReference>
<dbReference type="Gene3D" id="1.10.10.10">
    <property type="entry name" value="Winged helix-like DNA-binding domain superfamily/Winged helix DNA-binding domain"/>
    <property type="match status" value="1"/>
</dbReference>
<dbReference type="PROSITE" id="PS50043">
    <property type="entry name" value="HTH_LUXR_2"/>
    <property type="match status" value="1"/>
</dbReference>
<dbReference type="GO" id="GO:0003677">
    <property type="term" value="F:DNA binding"/>
    <property type="evidence" value="ECO:0007669"/>
    <property type="project" value="UniProtKB-KW"/>
</dbReference>
<dbReference type="InterPro" id="IPR005143">
    <property type="entry name" value="TF_LuxR_autoind-bd_dom"/>
</dbReference>
<dbReference type="EMBL" id="CP072167">
    <property type="protein sequence ID" value="QYA07822.1"/>
    <property type="molecule type" value="Genomic_DNA"/>
</dbReference>
<dbReference type="EMBL" id="CP124733">
    <property type="protein sequence ID" value="WHA41392.1"/>
    <property type="molecule type" value="Genomic_DNA"/>
</dbReference>
<evidence type="ECO:0000259" key="4">
    <source>
        <dbReference type="PROSITE" id="PS50043"/>
    </source>
</evidence>
<dbReference type="Proteomes" id="UP000826513">
    <property type="component" value="Chromosome 1"/>
</dbReference>
<evidence type="ECO:0000313" key="6">
    <source>
        <dbReference type="EMBL" id="QYA07822.1"/>
    </source>
</evidence>
<protein>
    <submittedName>
        <fullName evidence="5">LuxR family transcriptional regulator</fullName>
    </submittedName>
</protein>
<keyword evidence="2" id="KW-0238">DNA-binding</keyword>
<evidence type="ECO:0000256" key="2">
    <source>
        <dbReference type="ARBA" id="ARBA00023125"/>
    </source>
</evidence>